<proteinExistence type="predicted"/>
<gene>
    <name evidence="2" type="ORF">pdam_00010678</name>
</gene>
<dbReference type="Proteomes" id="UP000275408">
    <property type="component" value="Unassembled WGS sequence"/>
</dbReference>
<dbReference type="OrthoDB" id="5981342at2759"/>
<comment type="caution">
    <text evidence="2">The sequence shown here is derived from an EMBL/GenBank/DDBJ whole genome shotgun (WGS) entry which is preliminary data.</text>
</comment>
<evidence type="ECO:0008006" key="4">
    <source>
        <dbReference type="Google" id="ProtNLM"/>
    </source>
</evidence>
<keyword evidence="3" id="KW-1185">Reference proteome</keyword>
<dbReference type="AlphaFoldDB" id="A0A3M6T6Z0"/>
<feature type="signal peptide" evidence="1">
    <location>
        <begin position="1"/>
        <end position="22"/>
    </location>
</feature>
<evidence type="ECO:0000256" key="1">
    <source>
        <dbReference type="SAM" id="SignalP"/>
    </source>
</evidence>
<evidence type="ECO:0000313" key="2">
    <source>
        <dbReference type="EMBL" id="RMX37176.1"/>
    </source>
</evidence>
<name>A0A3M6T6Z0_POCDA</name>
<dbReference type="EMBL" id="RCHS01004182">
    <property type="protein sequence ID" value="RMX37176.1"/>
    <property type="molecule type" value="Genomic_DNA"/>
</dbReference>
<protein>
    <recommendedName>
        <fullName evidence="4">Zasp-like motif domain-containing protein</fullName>
    </recommendedName>
</protein>
<keyword evidence="1" id="KW-0732">Signal</keyword>
<reference evidence="2 3" key="1">
    <citation type="journal article" date="2018" name="Sci. Rep.">
        <title>Comparative analysis of the Pocillopora damicornis genome highlights role of immune system in coral evolution.</title>
        <authorList>
            <person name="Cunning R."/>
            <person name="Bay R.A."/>
            <person name="Gillette P."/>
            <person name="Baker A.C."/>
            <person name="Traylor-Knowles N."/>
        </authorList>
    </citation>
    <scope>NUCLEOTIDE SEQUENCE [LARGE SCALE GENOMIC DNA]</scope>
    <source>
        <strain evidence="2">RSMAS</strain>
        <tissue evidence="2">Whole animal</tissue>
    </source>
</reference>
<organism evidence="2 3">
    <name type="scientific">Pocillopora damicornis</name>
    <name type="common">Cauliflower coral</name>
    <name type="synonym">Millepora damicornis</name>
    <dbReference type="NCBI Taxonomy" id="46731"/>
    <lineage>
        <taxon>Eukaryota</taxon>
        <taxon>Metazoa</taxon>
        <taxon>Cnidaria</taxon>
        <taxon>Anthozoa</taxon>
        <taxon>Hexacorallia</taxon>
        <taxon>Scleractinia</taxon>
        <taxon>Astrocoeniina</taxon>
        <taxon>Pocilloporidae</taxon>
        <taxon>Pocillopora</taxon>
    </lineage>
</organism>
<sequence>MKFCRVVSTLFILVLTISVVWGKHKGRRSKDHLRHKHMRLLTHAKFFRYPDNYSTLAHSNHRHERGHHHPPGLKCRRMKFIVNRNVKLKKKTTEALKRRMTNKRTKRMLHRFTTSKSPRKAKLFEDRQGNLITYIEDCVSSENAEKKDFFGSQRELYIVTTLQSSEDEVSNEEILPASEDSLLQTVSDSSKILKDSEQNMKEGTAELFNGQHETEVPSNFGTAFQATTVDSPVPKRPEEGSELQSYFSSAGLTSIARINSDVVTPISQQPLNLDRQYDDQLPLRMPNAGFVNGPPQETQAGFVSNPSGEAQAFTQKDYENPLRDPEKTPTKFIQNNGGYPVHTFSEAFDKLHNAEIQELAGFTDESVVPQSLREAMNVESAEANYEKTYETLYGKGKSISLQKGAAYLPVKDSSQK</sequence>
<evidence type="ECO:0000313" key="3">
    <source>
        <dbReference type="Proteomes" id="UP000275408"/>
    </source>
</evidence>
<feature type="chain" id="PRO_5018145305" description="Zasp-like motif domain-containing protein" evidence="1">
    <location>
        <begin position="23"/>
        <end position="416"/>
    </location>
</feature>
<accession>A0A3M6T6Z0</accession>